<sequence length="295" mass="31866">MANTGYVGYSTLEQYIISNGSATGVTKPNISSDEDYIGPVKDESVCPPQQRFYNSEVIVYGTKTDCPPGYAGSTVGLVVPAGQFASTISQDDANNQAFNYGNSVKESYANAVGTCAISYLVINTDNLLAFQTSSYNDACAIPMAGGNLYRYGGAAGTVQIGDPVFSNSSGSPADLGYYSFNLDGNRIWIRVQLNFNDGITFVSEMGTCVYQQDNFISSANVTSTIAYFNASENVASNLVIEFFWQDDLGRVGYGSVNMYQGQNFADWYLTNGGYISTLEIRGIFPSSDGVFKYIF</sequence>
<dbReference type="RefSeq" id="WP_057934600.1">
    <property type="nucleotide sequence ID" value="NZ_LMZQ01000034.1"/>
</dbReference>
<reference evidence="2 3" key="1">
    <citation type="submission" date="2015-11" db="EMBL/GenBank/DDBJ databases">
        <title>Sequence of Pedobacter ginsenosidimutans.</title>
        <authorList>
            <person name="Carson E."/>
            <person name="Keyser V."/>
            <person name="Newman J."/>
            <person name="Miller J."/>
        </authorList>
    </citation>
    <scope>NUCLEOTIDE SEQUENCE [LARGE SCALE GENOMIC DNA]</scope>
    <source>
        <strain evidence="2 3">KACC 14530</strain>
    </source>
</reference>
<dbReference type="STRING" id="687842.ASU31_23035"/>
<evidence type="ECO:0000259" key="1">
    <source>
        <dbReference type="Pfam" id="PF19404"/>
    </source>
</evidence>
<dbReference type="OrthoDB" id="1314366at2"/>
<accession>A0A0T5VIM0</accession>
<gene>
    <name evidence="2" type="ORF">ASU31_23035</name>
</gene>
<keyword evidence="3" id="KW-1185">Reference proteome</keyword>
<organism evidence="2 3">
    <name type="scientific">Pedobacter ginsenosidimutans</name>
    <dbReference type="NCBI Taxonomy" id="687842"/>
    <lineage>
        <taxon>Bacteria</taxon>
        <taxon>Pseudomonadati</taxon>
        <taxon>Bacteroidota</taxon>
        <taxon>Sphingobacteriia</taxon>
        <taxon>Sphingobacteriales</taxon>
        <taxon>Sphingobacteriaceae</taxon>
        <taxon>Pedobacter</taxon>
    </lineage>
</organism>
<dbReference type="Pfam" id="PF19404">
    <property type="entry name" value="DUF5977"/>
    <property type="match status" value="1"/>
</dbReference>
<protein>
    <recommendedName>
        <fullName evidence="1">DUF5977 domain-containing protein</fullName>
    </recommendedName>
</protein>
<evidence type="ECO:0000313" key="2">
    <source>
        <dbReference type="EMBL" id="KRT13714.1"/>
    </source>
</evidence>
<dbReference type="AlphaFoldDB" id="A0A0T5VIM0"/>
<proteinExistence type="predicted"/>
<evidence type="ECO:0000313" key="3">
    <source>
        <dbReference type="Proteomes" id="UP000051950"/>
    </source>
</evidence>
<dbReference type="EMBL" id="LMZQ01000034">
    <property type="protein sequence ID" value="KRT13714.1"/>
    <property type="molecule type" value="Genomic_DNA"/>
</dbReference>
<feature type="domain" description="DUF5977" evidence="1">
    <location>
        <begin position="52"/>
        <end position="115"/>
    </location>
</feature>
<dbReference type="InterPro" id="IPR046020">
    <property type="entry name" value="DUF5977"/>
</dbReference>
<name>A0A0T5VIM0_9SPHI</name>
<comment type="caution">
    <text evidence="2">The sequence shown here is derived from an EMBL/GenBank/DDBJ whole genome shotgun (WGS) entry which is preliminary data.</text>
</comment>
<dbReference type="Proteomes" id="UP000051950">
    <property type="component" value="Unassembled WGS sequence"/>
</dbReference>